<protein>
    <submittedName>
        <fullName evidence="4">Acyl carrier protein</fullName>
    </submittedName>
</protein>
<dbReference type="Proteomes" id="UP001183610">
    <property type="component" value="Unassembled WGS sequence"/>
</dbReference>
<proteinExistence type="predicted"/>
<evidence type="ECO:0000313" key="5">
    <source>
        <dbReference type="Proteomes" id="UP001183610"/>
    </source>
</evidence>
<dbReference type="SMART" id="SM00823">
    <property type="entry name" value="PKS_PP"/>
    <property type="match status" value="1"/>
</dbReference>
<dbReference type="InterPro" id="IPR020806">
    <property type="entry name" value="PKS_PP-bd"/>
</dbReference>
<comment type="caution">
    <text evidence="4">The sequence shown here is derived from an EMBL/GenBank/DDBJ whole genome shotgun (WGS) entry which is preliminary data.</text>
</comment>
<evidence type="ECO:0000256" key="2">
    <source>
        <dbReference type="ARBA" id="ARBA00022553"/>
    </source>
</evidence>
<dbReference type="SUPFAM" id="SSF47336">
    <property type="entry name" value="ACP-like"/>
    <property type="match status" value="1"/>
</dbReference>
<dbReference type="PROSITE" id="PS50075">
    <property type="entry name" value="CARRIER"/>
    <property type="match status" value="1"/>
</dbReference>
<keyword evidence="1" id="KW-0596">Phosphopantetheine</keyword>
<reference evidence="5" key="1">
    <citation type="submission" date="2023-07" db="EMBL/GenBank/DDBJ databases">
        <title>30 novel species of actinomycetes from the DSMZ collection.</title>
        <authorList>
            <person name="Nouioui I."/>
        </authorList>
    </citation>
    <scope>NUCLEOTIDE SEQUENCE [LARGE SCALE GENOMIC DNA]</scope>
    <source>
        <strain evidence="5">DSM 41979</strain>
    </source>
</reference>
<keyword evidence="5" id="KW-1185">Reference proteome</keyword>
<evidence type="ECO:0000256" key="1">
    <source>
        <dbReference type="ARBA" id="ARBA00022450"/>
    </source>
</evidence>
<accession>A0ABU2RDD6</accession>
<keyword evidence="2" id="KW-0597">Phosphoprotein</keyword>
<dbReference type="InterPro" id="IPR009081">
    <property type="entry name" value="PP-bd_ACP"/>
</dbReference>
<name>A0ABU2RDD6_9ACTN</name>
<evidence type="ECO:0000313" key="4">
    <source>
        <dbReference type="EMBL" id="MDT0413310.1"/>
    </source>
</evidence>
<gene>
    <name evidence="4" type="ORF">RM698_30235</name>
</gene>
<dbReference type="SMART" id="SM01294">
    <property type="entry name" value="PKS_PP_betabranch"/>
    <property type="match status" value="1"/>
</dbReference>
<dbReference type="InterPro" id="IPR036736">
    <property type="entry name" value="ACP-like_sf"/>
</dbReference>
<feature type="domain" description="Carrier" evidence="3">
    <location>
        <begin position="14"/>
        <end position="89"/>
    </location>
</feature>
<dbReference type="RefSeq" id="WP_010267477.1">
    <property type="nucleotide sequence ID" value="NZ_JAVRET010000125.1"/>
</dbReference>
<dbReference type="Gene3D" id="1.10.1200.10">
    <property type="entry name" value="ACP-like"/>
    <property type="match status" value="1"/>
</dbReference>
<evidence type="ECO:0000259" key="3">
    <source>
        <dbReference type="PROSITE" id="PS50075"/>
    </source>
</evidence>
<dbReference type="EMBL" id="JAVRET010000125">
    <property type="protein sequence ID" value="MDT0413310.1"/>
    <property type="molecule type" value="Genomic_DNA"/>
</dbReference>
<organism evidence="4 5">
    <name type="scientific">Streptomyces evansiae</name>
    <dbReference type="NCBI Taxonomy" id="3075535"/>
    <lineage>
        <taxon>Bacteria</taxon>
        <taxon>Bacillati</taxon>
        <taxon>Actinomycetota</taxon>
        <taxon>Actinomycetes</taxon>
        <taxon>Kitasatosporales</taxon>
        <taxon>Streptomycetaceae</taxon>
        <taxon>Streptomyces</taxon>
    </lineage>
</organism>
<sequence>MDTTGTTTPALTLDDVRKVLTEAVAAEAGVTPAELETDRAFSDYGLDSMAALSVGMEIEDSFGLTDPPVDLLWDHPTVDTLSVALWQLISTGSLPAPAAEDRR</sequence>
<dbReference type="Pfam" id="PF00550">
    <property type="entry name" value="PP-binding"/>
    <property type="match status" value="1"/>
</dbReference>